<dbReference type="EMBL" id="MCOG01000025">
    <property type="protein sequence ID" value="ORY75517.1"/>
    <property type="molecule type" value="Genomic_DNA"/>
</dbReference>
<sequence>MDEEFILKIFEGGVFPNISCLIIDDSDLTKIPIYSLEFPNLRALFVTRSNGTAYSEVSSLRTETILDVLIFKVSSTLEKLEFYNTKFRYLPRSLIFCKNLTHLKTGFLPQDNFLDPGYIEWSQKLIELNLLGNPITEIPGKIKYFIEEGRINYNSIYTTRRSIEQASNSLSNIQDIQQQRFVLQKINSGKTNILDVGGVFPNVIELALNVLDLNKLCIRTLEFPKLRELLVYKNKKNDPDVISDIDGNMGVLNILLYKVALTLTTLIFQNTLLERIPGALSFCKKLTYLKTGIIENIESFGSTECLRELTNLQHLELSGYIGEYYI</sequence>
<accession>A0A1Y2EVH9</accession>
<gene>
    <name evidence="1" type="ORF">LY90DRAFT_502066</name>
</gene>
<organism evidence="1 2">
    <name type="scientific">Neocallimastix californiae</name>
    <dbReference type="NCBI Taxonomy" id="1754190"/>
    <lineage>
        <taxon>Eukaryota</taxon>
        <taxon>Fungi</taxon>
        <taxon>Fungi incertae sedis</taxon>
        <taxon>Chytridiomycota</taxon>
        <taxon>Chytridiomycota incertae sedis</taxon>
        <taxon>Neocallimastigomycetes</taxon>
        <taxon>Neocallimastigales</taxon>
        <taxon>Neocallimastigaceae</taxon>
        <taxon>Neocallimastix</taxon>
    </lineage>
</organism>
<dbReference type="InterPro" id="IPR032675">
    <property type="entry name" value="LRR_dom_sf"/>
</dbReference>
<dbReference type="PROSITE" id="PS51450">
    <property type="entry name" value="LRR"/>
    <property type="match status" value="1"/>
</dbReference>
<reference evidence="1 2" key="1">
    <citation type="submission" date="2016-08" db="EMBL/GenBank/DDBJ databases">
        <title>A Parts List for Fungal Cellulosomes Revealed by Comparative Genomics.</title>
        <authorList>
            <consortium name="DOE Joint Genome Institute"/>
            <person name="Haitjema C.H."/>
            <person name="Gilmore S.P."/>
            <person name="Henske J.K."/>
            <person name="Solomon K.V."/>
            <person name="De Groot R."/>
            <person name="Kuo A."/>
            <person name="Mondo S.J."/>
            <person name="Salamov A.A."/>
            <person name="Labutti K."/>
            <person name="Zhao Z."/>
            <person name="Chiniquy J."/>
            <person name="Barry K."/>
            <person name="Brewer H.M."/>
            <person name="Purvine S.O."/>
            <person name="Wright A.T."/>
            <person name="Boxma B."/>
            <person name="Van Alen T."/>
            <person name="Hackstein J.H."/>
            <person name="Baker S.E."/>
            <person name="Grigoriev I.V."/>
            <person name="O'Malley M.A."/>
        </authorList>
    </citation>
    <scope>NUCLEOTIDE SEQUENCE [LARGE SCALE GENOMIC DNA]</scope>
    <source>
        <strain evidence="1 2">G1</strain>
    </source>
</reference>
<dbReference type="InterPro" id="IPR001611">
    <property type="entry name" value="Leu-rich_rpt"/>
</dbReference>
<evidence type="ECO:0008006" key="3">
    <source>
        <dbReference type="Google" id="ProtNLM"/>
    </source>
</evidence>
<proteinExistence type="predicted"/>
<dbReference type="STRING" id="1754190.A0A1Y2EVH9"/>
<evidence type="ECO:0000313" key="2">
    <source>
        <dbReference type="Proteomes" id="UP000193920"/>
    </source>
</evidence>
<keyword evidence="2" id="KW-1185">Reference proteome</keyword>
<dbReference type="AlphaFoldDB" id="A0A1Y2EVH9"/>
<dbReference type="SUPFAM" id="SSF52058">
    <property type="entry name" value="L domain-like"/>
    <property type="match status" value="1"/>
</dbReference>
<protein>
    <recommendedName>
        <fullName evidence="3">L domain-like protein</fullName>
    </recommendedName>
</protein>
<comment type="caution">
    <text evidence="1">The sequence shown here is derived from an EMBL/GenBank/DDBJ whole genome shotgun (WGS) entry which is preliminary data.</text>
</comment>
<dbReference type="Gene3D" id="3.80.10.10">
    <property type="entry name" value="Ribonuclease Inhibitor"/>
    <property type="match status" value="2"/>
</dbReference>
<name>A0A1Y2EVH9_9FUNG</name>
<dbReference type="Proteomes" id="UP000193920">
    <property type="component" value="Unassembled WGS sequence"/>
</dbReference>
<evidence type="ECO:0000313" key="1">
    <source>
        <dbReference type="EMBL" id="ORY75517.1"/>
    </source>
</evidence>